<feature type="transmembrane region" description="Helical" evidence="17">
    <location>
        <begin position="114"/>
        <end position="135"/>
    </location>
</feature>
<keyword evidence="7 20" id="KW-0067">ATP-binding</keyword>
<evidence type="ECO:0000256" key="17">
    <source>
        <dbReference type="SAM" id="Phobius"/>
    </source>
</evidence>
<feature type="transmembrane region" description="Helical" evidence="17">
    <location>
        <begin position="287"/>
        <end position="312"/>
    </location>
</feature>
<keyword evidence="2" id="KW-0813">Transport</keyword>
<feature type="transmembrane region" description="Helical" evidence="17">
    <location>
        <begin position="212"/>
        <end position="231"/>
    </location>
</feature>
<comment type="subcellular location">
    <subcellularLocation>
        <location evidence="1">Mitochondrion inner membrane</location>
        <topology evidence="1">Multi-pass membrane protein</topology>
    </subcellularLocation>
</comment>
<keyword evidence="8" id="KW-0809">Transit peptide</keyword>
<dbReference type="GO" id="GO:0015421">
    <property type="term" value="F:ABC-type oligopeptide transporter activity"/>
    <property type="evidence" value="ECO:0007669"/>
    <property type="project" value="TreeGrafter"/>
</dbReference>
<dbReference type="SMART" id="SM00382">
    <property type="entry name" value="AAA"/>
    <property type="match status" value="1"/>
</dbReference>
<comment type="caution">
    <text evidence="20">The sequence shown here is derived from an EMBL/GenBank/DDBJ whole genome shotgun (WGS) entry which is preliminary data.</text>
</comment>
<dbReference type="InterPro" id="IPR003593">
    <property type="entry name" value="AAA+_ATPase"/>
</dbReference>
<dbReference type="GO" id="GO:0006813">
    <property type="term" value="P:potassium ion transport"/>
    <property type="evidence" value="ECO:0007669"/>
    <property type="project" value="UniProtKB-KW"/>
</dbReference>
<evidence type="ECO:0000259" key="19">
    <source>
        <dbReference type="PROSITE" id="PS50929"/>
    </source>
</evidence>
<gene>
    <name evidence="20" type="primary">ABCB8</name>
    <name evidence="20" type="ORF">HK097_011264</name>
</gene>
<evidence type="ECO:0000256" key="9">
    <source>
        <dbReference type="ARBA" id="ARBA00022958"/>
    </source>
</evidence>
<accession>A0AAD5SIB9</accession>
<keyword evidence="10 17" id="KW-1133">Transmembrane helix</keyword>
<evidence type="ECO:0000256" key="11">
    <source>
        <dbReference type="ARBA" id="ARBA00023065"/>
    </source>
</evidence>
<evidence type="ECO:0000259" key="18">
    <source>
        <dbReference type="PROSITE" id="PS50893"/>
    </source>
</evidence>
<evidence type="ECO:0000256" key="5">
    <source>
        <dbReference type="ARBA" id="ARBA00022741"/>
    </source>
</evidence>
<dbReference type="InterPro" id="IPR036640">
    <property type="entry name" value="ABC1_TM_sf"/>
</dbReference>
<keyword evidence="6" id="KW-0999">Mitochondrion inner membrane</keyword>
<evidence type="ECO:0000256" key="8">
    <source>
        <dbReference type="ARBA" id="ARBA00022946"/>
    </source>
</evidence>
<dbReference type="EMBL" id="JADGJD010000091">
    <property type="protein sequence ID" value="KAJ3055188.1"/>
    <property type="molecule type" value="Genomic_DNA"/>
</dbReference>
<evidence type="ECO:0000256" key="12">
    <source>
        <dbReference type="ARBA" id="ARBA00023128"/>
    </source>
</evidence>
<keyword evidence="13 17" id="KW-0472">Membrane</keyword>
<proteinExistence type="predicted"/>
<evidence type="ECO:0000256" key="3">
    <source>
        <dbReference type="ARBA" id="ARBA00022538"/>
    </source>
</evidence>
<feature type="domain" description="ABC transmembrane type-1" evidence="19">
    <location>
        <begin position="63"/>
        <end position="353"/>
    </location>
</feature>
<dbReference type="CDD" id="cd03249">
    <property type="entry name" value="ABC_MTABC3_MDL1_MDL2"/>
    <property type="match status" value="1"/>
</dbReference>
<dbReference type="PROSITE" id="PS00211">
    <property type="entry name" value="ABC_TRANSPORTER_1"/>
    <property type="match status" value="1"/>
</dbReference>
<name>A0AAD5SIB9_9FUNG</name>
<protein>
    <recommendedName>
        <fullName evidence="14">Mitochondrial potassium channel ATP-binding subunit</fullName>
    </recommendedName>
    <alternativeName>
        <fullName evidence="16">ATP-binding cassette sub-family B member 8, mitochondrial</fullName>
    </alternativeName>
    <alternativeName>
        <fullName evidence="15">Mitochondrial sulfonylurea-receptor</fullName>
    </alternativeName>
</protein>
<dbReference type="PROSITE" id="PS50893">
    <property type="entry name" value="ABC_TRANSPORTER_2"/>
    <property type="match status" value="1"/>
</dbReference>
<keyword evidence="21" id="KW-1185">Reference proteome</keyword>
<evidence type="ECO:0000256" key="14">
    <source>
        <dbReference type="ARBA" id="ARBA00040439"/>
    </source>
</evidence>
<keyword evidence="3" id="KW-0633">Potassium transport</keyword>
<feature type="transmembrane region" description="Helical" evidence="17">
    <location>
        <begin position="59"/>
        <end position="78"/>
    </location>
</feature>
<keyword evidence="12" id="KW-0496">Mitochondrion</keyword>
<organism evidence="20 21">
    <name type="scientific">Rhizophlyctis rosea</name>
    <dbReference type="NCBI Taxonomy" id="64517"/>
    <lineage>
        <taxon>Eukaryota</taxon>
        <taxon>Fungi</taxon>
        <taxon>Fungi incertae sedis</taxon>
        <taxon>Chytridiomycota</taxon>
        <taxon>Chytridiomycota incertae sedis</taxon>
        <taxon>Chytridiomycetes</taxon>
        <taxon>Rhizophlyctidales</taxon>
        <taxon>Rhizophlyctidaceae</taxon>
        <taxon>Rhizophlyctis</taxon>
    </lineage>
</organism>
<evidence type="ECO:0000256" key="10">
    <source>
        <dbReference type="ARBA" id="ARBA00022989"/>
    </source>
</evidence>
<dbReference type="InterPro" id="IPR027417">
    <property type="entry name" value="P-loop_NTPase"/>
</dbReference>
<evidence type="ECO:0000256" key="1">
    <source>
        <dbReference type="ARBA" id="ARBA00004448"/>
    </source>
</evidence>
<evidence type="ECO:0000256" key="16">
    <source>
        <dbReference type="ARBA" id="ARBA00042968"/>
    </source>
</evidence>
<dbReference type="Pfam" id="PF00005">
    <property type="entry name" value="ABC_tran"/>
    <property type="match status" value="1"/>
</dbReference>
<evidence type="ECO:0000313" key="20">
    <source>
        <dbReference type="EMBL" id="KAJ3055188.1"/>
    </source>
</evidence>
<dbReference type="Pfam" id="PF00664">
    <property type="entry name" value="ABC_membrane"/>
    <property type="match status" value="1"/>
</dbReference>
<keyword evidence="4 17" id="KW-0812">Transmembrane</keyword>
<dbReference type="SUPFAM" id="SSF52540">
    <property type="entry name" value="P-loop containing nucleoside triphosphate hydrolases"/>
    <property type="match status" value="1"/>
</dbReference>
<dbReference type="SUPFAM" id="SSF90123">
    <property type="entry name" value="ABC transporter transmembrane region"/>
    <property type="match status" value="1"/>
</dbReference>
<dbReference type="GO" id="GO:0005524">
    <property type="term" value="F:ATP binding"/>
    <property type="evidence" value="ECO:0007669"/>
    <property type="project" value="UniProtKB-KW"/>
</dbReference>
<dbReference type="AlphaFoldDB" id="A0AAD5SIB9"/>
<dbReference type="InterPro" id="IPR003439">
    <property type="entry name" value="ABC_transporter-like_ATP-bd"/>
</dbReference>
<evidence type="ECO:0000256" key="13">
    <source>
        <dbReference type="ARBA" id="ARBA00023136"/>
    </source>
</evidence>
<dbReference type="GO" id="GO:0005743">
    <property type="term" value="C:mitochondrial inner membrane"/>
    <property type="evidence" value="ECO:0007669"/>
    <property type="project" value="UniProtKB-SubCell"/>
</dbReference>
<dbReference type="InterPro" id="IPR039421">
    <property type="entry name" value="Type_1_exporter"/>
</dbReference>
<evidence type="ECO:0000256" key="15">
    <source>
        <dbReference type="ARBA" id="ARBA00041416"/>
    </source>
</evidence>
<dbReference type="GO" id="GO:0090374">
    <property type="term" value="P:oligopeptide export from mitochondrion"/>
    <property type="evidence" value="ECO:0007669"/>
    <property type="project" value="TreeGrafter"/>
</dbReference>
<keyword evidence="9" id="KW-0630">Potassium</keyword>
<evidence type="ECO:0000256" key="4">
    <source>
        <dbReference type="ARBA" id="ARBA00022692"/>
    </source>
</evidence>
<dbReference type="FunFam" id="1.20.1560.10:FF:000215">
    <property type="entry name" value="ABC transporter B family member 4"/>
    <property type="match status" value="1"/>
</dbReference>
<dbReference type="InterPro" id="IPR017871">
    <property type="entry name" value="ABC_transporter-like_CS"/>
</dbReference>
<dbReference type="PANTHER" id="PTHR43394">
    <property type="entry name" value="ATP-DEPENDENT PERMEASE MDL1, MITOCHONDRIAL"/>
    <property type="match status" value="1"/>
</dbReference>
<feature type="domain" description="ABC transporter" evidence="18">
    <location>
        <begin position="386"/>
        <end position="630"/>
    </location>
</feature>
<evidence type="ECO:0000256" key="7">
    <source>
        <dbReference type="ARBA" id="ARBA00022840"/>
    </source>
</evidence>
<dbReference type="Gene3D" id="1.20.1560.10">
    <property type="entry name" value="ABC transporter type 1, transmembrane domain"/>
    <property type="match status" value="1"/>
</dbReference>
<dbReference type="Gene3D" id="3.40.50.300">
    <property type="entry name" value="P-loop containing nucleotide triphosphate hydrolases"/>
    <property type="match status" value="1"/>
</dbReference>
<dbReference type="CDD" id="cd18574">
    <property type="entry name" value="ABC_6TM_ABCB8_like"/>
    <property type="match status" value="1"/>
</dbReference>
<evidence type="ECO:0000256" key="6">
    <source>
        <dbReference type="ARBA" id="ARBA00022792"/>
    </source>
</evidence>
<sequence>MYCEAGVSEERLRLQTYQKNIVDDDSASKASETVKDKETSEASNWTLIKEIWKHLRPDWLLLLAIVGFTTLTAAINIYTPIVIGDLISIVQKELNNRIKRPPDFTALNAPAAKLLGLFSLQGFLTFLDISLVSRLGENLSKRMRRELYSAILAQDMAFFDSHMQGEVVGRLTQDVSEFKHTFKLVITQGLKATTQIMGTGVHLIRISPSLTFTLLATMPFLYLAMNLYGVYLRKVSKQSKSGDSLASGVAGEAVANIRTVRAFASEDQELERYGEAMEAASLLNTKLGFHIGAFQGMTNASIGCMILVILYYGGKLVASGDMTGGQLMTYMVSTQNLQRSLALVGVLFGQVIKAFGSAARVFEYVHLRPDIPIKGGIIPAGFEGRIEFRNVEFTYPTRPEHQVLRNLNLVLPVGKVVALCGPSGSGKSTIAQLVERFYDADRGQVLIDGVDVRHLDPSWLRRQIGYIGQEPILFATTVYENIRYGRPDASREEVEAAARQANAADFISKFPDGYETVVGERGVTLSGGQKQRIAIARALLKDPKVLILDEATSALDTQSERLVQEALDKLMEHRTVLVIAHRLSTIRNADVIVVLSVSRKEARKDGNVVEMGTHAELMNRKGAYYSLHQMTQQ</sequence>
<evidence type="ECO:0000256" key="2">
    <source>
        <dbReference type="ARBA" id="ARBA00022448"/>
    </source>
</evidence>
<dbReference type="PANTHER" id="PTHR43394:SF17">
    <property type="entry name" value="MITOCHONDRIAL POTASSIUM CHANNEL ATP-BINDING SUBUNIT"/>
    <property type="match status" value="1"/>
</dbReference>
<keyword evidence="5" id="KW-0547">Nucleotide-binding</keyword>
<evidence type="ECO:0000313" key="21">
    <source>
        <dbReference type="Proteomes" id="UP001212841"/>
    </source>
</evidence>
<dbReference type="FunFam" id="3.40.50.300:FF:000403">
    <property type="entry name" value="ATP-binding cassette sub-family B member 8, mitochondrial"/>
    <property type="match status" value="1"/>
</dbReference>
<keyword evidence="11" id="KW-0406">Ion transport</keyword>
<dbReference type="GO" id="GO:0016887">
    <property type="term" value="F:ATP hydrolysis activity"/>
    <property type="evidence" value="ECO:0007669"/>
    <property type="project" value="InterPro"/>
</dbReference>
<dbReference type="InterPro" id="IPR011527">
    <property type="entry name" value="ABC1_TM_dom"/>
</dbReference>
<reference evidence="20" key="1">
    <citation type="submission" date="2020-05" db="EMBL/GenBank/DDBJ databases">
        <title>Phylogenomic resolution of chytrid fungi.</title>
        <authorList>
            <person name="Stajich J.E."/>
            <person name="Amses K."/>
            <person name="Simmons R."/>
            <person name="Seto K."/>
            <person name="Myers J."/>
            <person name="Bonds A."/>
            <person name="Quandt C.A."/>
            <person name="Barry K."/>
            <person name="Liu P."/>
            <person name="Grigoriev I."/>
            <person name="Longcore J.E."/>
            <person name="James T.Y."/>
        </authorList>
    </citation>
    <scope>NUCLEOTIDE SEQUENCE</scope>
    <source>
        <strain evidence="20">JEL0318</strain>
    </source>
</reference>
<dbReference type="Proteomes" id="UP001212841">
    <property type="component" value="Unassembled WGS sequence"/>
</dbReference>
<dbReference type="PROSITE" id="PS50929">
    <property type="entry name" value="ABC_TM1F"/>
    <property type="match status" value="1"/>
</dbReference>